<feature type="binding site" evidence="14">
    <location>
        <begin position="196"/>
        <end position="197"/>
    </location>
    <ligand>
        <name>substrate</name>
    </ligand>
</feature>
<dbReference type="HAMAP" id="MF_02227">
    <property type="entry name" value="RPE"/>
    <property type="match status" value="1"/>
</dbReference>
<dbReference type="PROSITE" id="PS01085">
    <property type="entry name" value="RIBUL_P_3_EPIMER_1"/>
    <property type="match status" value="1"/>
</dbReference>
<keyword evidence="9 10" id="KW-0413">Isomerase</keyword>
<reference evidence="15 16" key="1">
    <citation type="submission" date="2018-08" db="EMBL/GenBank/DDBJ databases">
        <title>Draft genome of candidate division NPL-UPA2 bacterium Unc8 that adapted to ultra-basic serpentinizing groundwater.</title>
        <authorList>
            <person name="Ishii S."/>
            <person name="Suzuki S."/>
            <person name="Nealson K.H."/>
        </authorList>
    </citation>
    <scope>NUCLEOTIDE SEQUENCE [LARGE SCALE GENOMIC DNA]</scope>
    <source>
        <strain evidence="15">Unc8</strain>
    </source>
</reference>
<evidence type="ECO:0000256" key="6">
    <source>
        <dbReference type="ARBA" id="ARBA00009541"/>
    </source>
</evidence>
<dbReference type="EMBL" id="NDHY01000001">
    <property type="protein sequence ID" value="RII01033.1"/>
    <property type="molecule type" value="Genomic_DNA"/>
</dbReference>
<evidence type="ECO:0000256" key="5">
    <source>
        <dbReference type="ARBA" id="ARBA00001954"/>
    </source>
</evidence>
<gene>
    <name evidence="10" type="primary">rpe</name>
    <name evidence="15" type="ORF">B9J77_00405</name>
</gene>
<feature type="binding site" evidence="10 13">
    <location>
        <position position="32"/>
    </location>
    <ligand>
        <name>a divalent metal cation</name>
        <dbReference type="ChEBI" id="CHEBI:60240"/>
    </ligand>
</feature>
<keyword evidence="13" id="KW-0862">Zinc</keyword>
<dbReference type="SUPFAM" id="SSF51366">
    <property type="entry name" value="Ribulose-phoshate binding barrel"/>
    <property type="match status" value="1"/>
</dbReference>
<evidence type="ECO:0000256" key="2">
    <source>
        <dbReference type="ARBA" id="ARBA00001936"/>
    </source>
</evidence>
<feature type="active site" description="Proton acceptor" evidence="10 12">
    <location>
        <position position="34"/>
    </location>
</feature>
<keyword evidence="10 11" id="KW-0119">Carbohydrate metabolism</keyword>
<dbReference type="GO" id="GO:0046872">
    <property type="term" value="F:metal ion binding"/>
    <property type="evidence" value="ECO:0007669"/>
    <property type="project" value="UniProtKB-UniRule"/>
</dbReference>
<evidence type="ECO:0000256" key="14">
    <source>
        <dbReference type="PIRSR" id="PIRSR001461-3"/>
    </source>
</evidence>
<evidence type="ECO:0000256" key="7">
    <source>
        <dbReference type="ARBA" id="ARBA00013188"/>
    </source>
</evidence>
<dbReference type="PROSITE" id="PS01086">
    <property type="entry name" value="RIBUL_P_3_EPIMER_2"/>
    <property type="match status" value="1"/>
</dbReference>
<evidence type="ECO:0000256" key="4">
    <source>
        <dbReference type="ARBA" id="ARBA00001947"/>
    </source>
</evidence>
<dbReference type="CDD" id="cd00429">
    <property type="entry name" value="RPE"/>
    <property type="match status" value="1"/>
</dbReference>
<dbReference type="GO" id="GO:0005737">
    <property type="term" value="C:cytoplasm"/>
    <property type="evidence" value="ECO:0007669"/>
    <property type="project" value="UniProtKB-ARBA"/>
</dbReference>
<keyword evidence="8 10" id="KW-0479">Metal-binding</keyword>
<sequence length="215" mass="23282">MIKIAPSILSADFTRLEEEVRSIERAGADLIHVDVMDGHFVPNITVGVPIVASLKRKTKLPLDVHLMIDNPERFITPFANAGADIITFHIEATSAPEEVLRKIGASRIRGGISLNPETTLTSVFPLLDSIDMVLIMSVNPGFAGQKFISNTIGRIKQLRQVLSEKKLNVDIEIDGGINQKNAKEVIAAGANILVAGTAIFGKAERKRAIELLRGG</sequence>
<dbReference type="GO" id="GO:0019323">
    <property type="term" value="P:pentose catabolic process"/>
    <property type="evidence" value="ECO:0007669"/>
    <property type="project" value="UniProtKB-UniRule"/>
</dbReference>
<comment type="cofactor">
    <cofactor evidence="5">
        <name>Fe(2+)</name>
        <dbReference type="ChEBI" id="CHEBI:29033"/>
    </cofactor>
</comment>
<name>A0A399G0X8_UNCN2</name>
<evidence type="ECO:0000256" key="9">
    <source>
        <dbReference type="ARBA" id="ARBA00023235"/>
    </source>
</evidence>
<comment type="cofactor">
    <cofactor evidence="3">
        <name>Co(2+)</name>
        <dbReference type="ChEBI" id="CHEBI:48828"/>
    </cofactor>
</comment>
<dbReference type="GO" id="GO:0004750">
    <property type="term" value="F:D-ribulose-phosphate 3-epimerase activity"/>
    <property type="evidence" value="ECO:0007669"/>
    <property type="project" value="UniProtKB-UniRule"/>
</dbReference>
<evidence type="ECO:0000256" key="12">
    <source>
        <dbReference type="PIRSR" id="PIRSR001461-1"/>
    </source>
</evidence>
<dbReference type="NCBIfam" id="TIGR01163">
    <property type="entry name" value="rpe"/>
    <property type="match status" value="1"/>
</dbReference>
<comment type="cofactor">
    <cofactor evidence="10 13">
        <name>a divalent metal cation</name>
        <dbReference type="ChEBI" id="CHEBI:60240"/>
    </cofactor>
    <text evidence="10 13">Binds 1 divalent metal cation per subunit.</text>
</comment>
<keyword evidence="13" id="KW-0170">Cobalt</keyword>
<feature type="binding site" evidence="14">
    <location>
        <position position="176"/>
    </location>
    <ligand>
        <name>substrate</name>
    </ligand>
</feature>
<dbReference type="InterPro" id="IPR026019">
    <property type="entry name" value="Ribul_P_3_epim"/>
</dbReference>
<evidence type="ECO:0000256" key="3">
    <source>
        <dbReference type="ARBA" id="ARBA00001941"/>
    </source>
</evidence>
<proteinExistence type="inferred from homology"/>
<dbReference type="NCBIfam" id="NF004076">
    <property type="entry name" value="PRK05581.1-4"/>
    <property type="match status" value="1"/>
</dbReference>
<dbReference type="Proteomes" id="UP000266287">
    <property type="component" value="Unassembled WGS sequence"/>
</dbReference>
<accession>A0A399G0X8</accession>
<feature type="active site" description="Proton donor" evidence="10 12">
    <location>
        <position position="174"/>
    </location>
</feature>
<feature type="binding site" evidence="10 14">
    <location>
        <begin position="141"/>
        <end position="144"/>
    </location>
    <ligand>
        <name>substrate</name>
    </ligand>
</feature>
<evidence type="ECO:0000313" key="16">
    <source>
        <dbReference type="Proteomes" id="UP000266287"/>
    </source>
</evidence>
<comment type="caution">
    <text evidence="15">The sequence shown here is derived from an EMBL/GenBank/DDBJ whole genome shotgun (WGS) entry which is preliminary data.</text>
</comment>
<comment type="cofactor">
    <cofactor evidence="4">
        <name>Zn(2+)</name>
        <dbReference type="ChEBI" id="CHEBI:29105"/>
    </cofactor>
</comment>
<evidence type="ECO:0000256" key="8">
    <source>
        <dbReference type="ARBA" id="ARBA00022723"/>
    </source>
</evidence>
<dbReference type="FunFam" id="3.20.20.70:FF:000004">
    <property type="entry name" value="Ribulose-phosphate 3-epimerase"/>
    <property type="match status" value="1"/>
</dbReference>
<feature type="binding site" evidence="10 13">
    <location>
        <position position="65"/>
    </location>
    <ligand>
        <name>a divalent metal cation</name>
        <dbReference type="ChEBI" id="CHEBI:60240"/>
    </ligand>
</feature>
<dbReference type="Gene3D" id="3.20.20.70">
    <property type="entry name" value="Aldolase class I"/>
    <property type="match status" value="1"/>
</dbReference>
<comment type="catalytic activity">
    <reaction evidence="1 10 11">
        <text>D-ribulose 5-phosphate = D-xylulose 5-phosphate</text>
        <dbReference type="Rhea" id="RHEA:13677"/>
        <dbReference type="ChEBI" id="CHEBI:57737"/>
        <dbReference type="ChEBI" id="CHEBI:58121"/>
        <dbReference type="EC" id="5.1.3.1"/>
    </reaction>
</comment>
<feature type="binding site" evidence="10">
    <location>
        <begin position="174"/>
        <end position="176"/>
    </location>
    <ligand>
        <name>substrate</name>
    </ligand>
</feature>
<protein>
    <recommendedName>
        <fullName evidence="7 10">Ribulose-phosphate 3-epimerase</fullName>
        <ecNumber evidence="7 10">5.1.3.1</ecNumber>
    </recommendedName>
</protein>
<dbReference type="PANTHER" id="PTHR11749">
    <property type="entry name" value="RIBULOSE-5-PHOSPHATE-3-EPIMERASE"/>
    <property type="match status" value="1"/>
</dbReference>
<dbReference type="Pfam" id="PF00834">
    <property type="entry name" value="Ribul_P_3_epim"/>
    <property type="match status" value="1"/>
</dbReference>
<evidence type="ECO:0000256" key="11">
    <source>
        <dbReference type="PIRNR" id="PIRNR001461"/>
    </source>
</evidence>
<dbReference type="AlphaFoldDB" id="A0A399G0X8"/>
<comment type="function">
    <text evidence="10">Catalyzes the reversible epimerization of D-ribulose 5-phosphate to D-xylulose 5-phosphate.</text>
</comment>
<evidence type="ECO:0000256" key="1">
    <source>
        <dbReference type="ARBA" id="ARBA00001782"/>
    </source>
</evidence>
<dbReference type="InterPro" id="IPR011060">
    <property type="entry name" value="RibuloseP-bd_barrel"/>
</dbReference>
<comment type="caution">
    <text evidence="10">Lacks conserved residue(s) required for the propagation of feature annotation.</text>
</comment>
<dbReference type="InterPro" id="IPR013785">
    <property type="entry name" value="Aldolase_TIM"/>
</dbReference>
<comment type="similarity">
    <text evidence="6 10 11">Belongs to the ribulose-phosphate 3-epimerase family.</text>
</comment>
<feature type="binding site" evidence="10 14">
    <location>
        <position position="65"/>
    </location>
    <ligand>
        <name>substrate</name>
    </ligand>
</feature>
<feature type="binding site" evidence="10 13">
    <location>
        <position position="174"/>
    </location>
    <ligand>
        <name>a divalent metal cation</name>
        <dbReference type="ChEBI" id="CHEBI:60240"/>
    </ligand>
</feature>
<dbReference type="GO" id="GO:0006098">
    <property type="term" value="P:pentose-phosphate shunt"/>
    <property type="evidence" value="ECO:0007669"/>
    <property type="project" value="UniProtKB-UniRule"/>
</dbReference>
<comment type="pathway">
    <text evidence="10">Carbohydrate degradation.</text>
</comment>
<organism evidence="15 16">
    <name type="scientific">candidate division NPL-UPA2 bacterium Unc8</name>
    <dbReference type="NCBI Taxonomy" id="1980939"/>
    <lineage>
        <taxon>Bacteria</taxon>
    </lineage>
</organism>
<dbReference type="EC" id="5.1.3.1" evidence="7 10"/>
<dbReference type="PIRSF" id="PIRSF001461">
    <property type="entry name" value="RPE"/>
    <property type="match status" value="1"/>
</dbReference>
<feature type="binding site" evidence="10 14">
    <location>
        <position position="7"/>
    </location>
    <ligand>
        <name>substrate</name>
    </ligand>
</feature>
<dbReference type="InterPro" id="IPR000056">
    <property type="entry name" value="Ribul_P_3_epim-like"/>
</dbReference>
<feature type="binding site" evidence="10 13">
    <location>
        <position position="34"/>
    </location>
    <ligand>
        <name>a divalent metal cation</name>
        <dbReference type="ChEBI" id="CHEBI:60240"/>
    </ligand>
</feature>
<comment type="cofactor">
    <cofactor evidence="2">
        <name>Mn(2+)</name>
        <dbReference type="ChEBI" id="CHEBI:29035"/>
    </cofactor>
</comment>
<keyword evidence="13" id="KW-0464">Manganese</keyword>
<evidence type="ECO:0000313" key="15">
    <source>
        <dbReference type="EMBL" id="RII01033.1"/>
    </source>
</evidence>
<evidence type="ECO:0000256" key="10">
    <source>
        <dbReference type="HAMAP-Rule" id="MF_02227"/>
    </source>
</evidence>
<evidence type="ECO:0000256" key="13">
    <source>
        <dbReference type="PIRSR" id="PIRSR001461-2"/>
    </source>
</evidence>